<dbReference type="KEGG" id="wct:WS74_0543"/>
<gene>
    <name evidence="1" type="ORF">WS74_0543</name>
</gene>
<dbReference type="Gene3D" id="1.10.1220.10">
    <property type="entry name" value="Met repressor-like"/>
    <property type="match status" value="1"/>
</dbReference>
<evidence type="ECO:0000313" key="1">
    <source>
        <dbReference type="EMBL" id="AIM62795.1"/>
    </source>
</evidence>
<dbReference type="AlphaFoldDB" id="A0A075TYV2"/>
<keyword evidence="2" id="KW-1185">Reference proteome</keyword>
<reference evidence="2" key="2">
    <citation type="submission" date="2014-08" db="EMBL/GenBank/DDBJ databases">
        <title>Complete genome of Weissella ceti strain WS74 isolated from diseased rainbow trout in Brazil.</title>
        <authorList>
            <person name="Figueiredo H.C.P."/>
            <person name="Leal C.A.G."/>
            <person name="Pereira F.L."/>
            <person name="Soares S.C."/>
            <person name="Dorella F.A."/>
            <person name="Carvalho A.F."/>
            <person name="Azevedo V.A.C."/>
        </authorList>
    </citation>
    <scope>NUCLEOTIDE SEQUENCE [LARGE SCALE GENOMIC DNA]</scope>
    <source>
        <strain evidence="2">WS74</strain>
    </source>
</reference>
<dbReference type="KEGG" id="wci:WS105_0540"/>
<reference evidence="1 2" key="1">
    <citation type="journal article" date="2014" name="Genome Announc.">
        <title>Complete Genome Sequences of Fish Pathogenic Weissella ceti Strains WS74 and WS105.</title>
        <authorList>
            <person name="Figueiredo H.C."/>
            <person name="Leal C.A."/>
            <person name="Dorella F.A."/>
            <person name="Carvalho A.F."/>
            <person name="Soares S.C."/>
            <person name="Pereira F.L."/>
            <person name="Azevedo V.A."/>
        </authorList>
    </citation>
    <scope>NUCLEOTIDE SEQUENCE [LARGE SCALE GENOMIC DNA]</scope>
    <source>
        <strain evidence="1 2">WS74</strain>
    </source>
</reference>
<sequence length="61" mass="6848">MTKKTETTEKLLQVRVEDTVTDRCDKLFAARGITTQNAIRMLLAQVANSGETPFDNLFTSK</sequence>
<dbReference type="InterPro" id="IPR013321">
    <property type="entry name" value="Arc_rbn_hlx_hlx"/>
</dbReference>
<accession>A0A075TYV2</accession>
<dbReference type="GO" id="GO:0006355">
    <property type="term" value="P:regulation of DNA-templated transcription"/>
    <property type="evidence" value="ECO:0007669"/>
    <property type="project" value="InterPro"/>
</dbReference>
<dbReference type="KEGG" id="wce:WS08_0542"/>
<dbReference type="EMBL" id="CP009223">
    <property type="protein sequence ID" value="AIM62795.1"/>
    <property type="molecule type" value="Genomic_DNA"/>
</dbReference>
<protein>
    <submittedName>
        <fullName evidence="1">RelB/DinJ family protein addiction moduleantitoxin</fullName>
    </submittedName>
</protein>
<proteinExistence type="predicted"/>
<dbReference type="RefSeq" id="WP_009765360.1">
    <property type="nucleotide sequence ID" value="NZ_CP009223.1"/>
</dbReference>
<dbReference type="InterPro" id="IPR007337">
    <property type="entry name" value="RelB/DinJ"/>
</dbReference>
<dbReference type="STRING" id="759620.WS105_0540"/>
<evidence type="ECO:0000313" key="2">
    <source>
        <dbReference type="Proteomes" id="UP000029079"/>
    </source>
</evidence>
<dbReference type="Proteomes" id="UP000029079">
    <property type="component" value="Chromosome"/>
</dbReference>
<name>A0A075TYV2_9LACO</name>
<organism evidence="1 2">
    <name type="scientific">Weissella ceti</name>
    <dbReference type="NCBI Taxonomy" id="759620"/>
    <lineage>
        <taxon>Bacteria</taxon>
        <taxon>Bacillati</taxon>
        <taxon>Bacillota</taxon>
        <taxon>Bacilli</taxon>
        <taxon>Lactobacillales</taxon>
        <taxon>Lactobacillaceae</taxon>
        <taxon>Weissella</taxon>
    </lineage>
</organism>
<dbReference type="OrthoDB" id="9808267at2"/>
<dbReference type="Pfam" id="PF04221">
    <property type="entry name" value="RelB"/>
    <property type="match status" value="1"/>
</dbReference>